<dbReference type="GO" id="GO:0032259">
    <property type="term" value="P:methylation"/>
    <property type="evidence" value="ECO:0007669"/>
    <property type="project" value="UniProtKB-KW"/>
</dbReference>
<gene>
    <name evidence="1" type="primary">fliB_2</name>
    <name evidence="1" type="ORF">ERS008460_01323</name>
</gene>
<keyword evidence="1" id="KW-0282">Flagellum</keyword>
<keyword evidence="1" id="KW-0489">Methyltransferase</keyword>
<protein>
    <submittedName>
        <fullName evidence="1">Flagellin lysine-N-methylase</fullName>
        <ecNumber evidence="1">2.1.1.-</ecNumber>
    </submittedName>
</protein>
<keyword evidence="1" id="KW-0969">Cilium</keyword>
<keyword evidence="1" id="KW-0966">Cell projection</keyword>
<proteinExistence type="predicted"/>
<organism evidence="1 2">
    <name type="scientific">Yersinia aleksiciae</name>
    <dbReference type="NCBI Taxonomy" id="263819"/>
    <lineage>
        <taxon>Bacteria</taxon>
        <taxon>Pseudomonadati</taxon>
        <taxon>Pseudomonadota</taxon>
        <taxon>Gammaproteobacteria</taxon>
        <taxon>Enterobacterales</taxon>
        <taxon>Yersiniaceae</taxon>
        <taxon>Yersinia</taxon>
    </lineage>
</organism>
<reference evidence="2" key="1">
    <citation type="submission" date="2015-03" db="EMBL/GenBank/DDBJ databases">
        <authorList>
            <consortium name="Pathogen Informatics"/>
        </authorList>
    </citation>
    <scope>NUCLEOTIDE SEQUENCE [LARGE SCALE GENOMIC DNA]</scope>
    <source>
        <strain evidence="2">IP27925</strain>
    </source>
</reference>
<keyword evidence="1" id="KW-0808">Transferase</keyword>
<accession>A0A0T9TNL0</accession>
<dbReference type="AlphaFoldDB" id="A0A0T9TNL0"/>
<dbReference type="Proteomes" id="UP000040088">
    <property type="component" value="Unassembled WGS sequence"/>
</dbReference>
<dbReference type="EMBL" id="CQEM01000005">
    <property type="protein sequence ID" value="CNK93327.1"/>
    <property type="molecule type" value="Genomic_DNA"/>
</dbReference>
<evidence type="ECO:0000313" key="2">
    <source>
        <dbReference type="Proteomes" id="UP000040088"/>
    </source>
</evidence>
<dbReference type="EC" id="2.1.1.-" evidence="1"/>
<dbReference type="RefSeq" id="WP_258954496.1">
    <property type="nucleotide sequence ID" value="NZ_CQEM01000005.1"/>
</dbReference>
<name>A0A0T9TNL0_YERAE</name>
<evidence type="ECO:0000313" key="1">
    <source>
        <dbReference type="EMBL" id="CNK93327.1"/>
    </source>
</evidence>
<sequence>MKELQIIQPEFVERFSCVGSACRDHCCNGWDINIDKILTENIRIAKTKISGVSQ</sequence>
<dbReference type="GO" id="GO:0008168">
    <property type="term" value="F:methyltransferase activity"/>
    <property type="evidence" value="ECO:0007669"/>
    <property type="project" value="UniProtKB-KW"/>
</dbReference>